<dbReference type="InterPro" id="IPR045316">
    <property type="entry name" value="Msc2-like"/>
</dbReference>
<evidence type="ECO:0000256" key="2">
    <source>
        <dbReference type="ARBA" id="ARBA00022448"/>
    </source>
</evidence>
<keyword evidence="4 7" id="KW-1133">Transmembrane helix</keyword>
<evidence type="ECO:0000256" key="4">
    <source>
        <dbReference type="ARBA" id="ARBA00022989"/>
    </source>
</evidence>
<dbReference type="AlphaFoldDB" id="A0A941F2B5"/>
<feature type="transmembrane region" description="Helical" evidence="7">
    <location>
        <begin position="42"/>
        <end position="60"/>
    </location>
</feature>
<dbReference type="GO" id="GO:0016020">
    <property type="term" value="C:membrane"/>
    <property type="evidence" value="ECO:0007669"/>
    <property type="project" value="UniProtKB-SubCell"/>
</dbReference>
<organism evidence="9 10">
    <name type="scientific">Carboxylicivirga sediminis</name>
    <dbReference type="NCBI Taxonomy" id="2006564"/>
    <lineage>
        <taxon>Bacteria</taxon>
        <taxon>Pseudomonadati</taxon>
        <taxon>Bacteroidota</taxon>
        <taxon>Bacteroidia</taxon>
        <taxon>Marinilabiliales</taxon>
        <taxon>Marinilabiliaceae</taxon>
        <taxon>Carboxylicivirga</taxon>
    </lineage>
</organism>
<dbReference type="SUPFAM" id="SSF161111">
    <property type="entry name" value="Cation efflux protein transmembrane domain-like"/>
    <property type="match status" value="1"/>
</dbReference>
<gene>
    <name evidence="9" type="ORF">KDU71_07950</name>
</gene>
<dbReference type="InterPro" id="IPR002524">
    <property type="entry name" value="Cation_efflux"/>
</dbReference>
<evidence type="ECO:0000313" key="10">
    <source>
        <dbReference type="Proteomes" id="UP000679220"/>
    </source>
</evidence>
<evidence type="ECO:0000313" key="9">
    <source>
        <dbReference type="EMBL" id="MBR8535488.1"/>
    </source>
</evidence>
<keyword evidence="10" id="KW-1185">Reference proteome</keyword>
<feature type="domain" description="Cation efflux protein transmembrane" evidence="8">
    <location>
        <begin position="13"/>
        <end position="203"/>
    </location>
</feature>
<feature type="transmembrane region" description="Helical" evidence="7">
    <location>
        <begin position="12"/>
        <end position="30"/>
    </location>
</feature>
<dbReference type="RefSeq" id="WP_212189393.1">
    <property type="nucleotide sequence ID" value="NZ_JAGTAR010000009.1"/>
</dbReference>
<protein>
    <submittedName>
        <fullName evidence="9">Cation transporter</fullName>
    </submittedName>
</protein>
<evidence type="ECO:0000256" key="3">
    <source>
        <dbReference type="ARBA" id="ARBA00022692"/>
    </source>
</evidence>
<reference evidence="9" key="1">
    <citation type="journal article" date="2018" name="Int. J. Syst. Evol. Microbiol.">
        <title>Carboxylicivirga sediminis sp. nov., isolated from coastal sediment.</title>
        <authorList>
            <person name="Wang F.Q."/>
            <person name="Ren L.H."/>
            <person name="Zou R.J."/>
            <person name="Sun Y.Z."/>
            <person name="Liu X.J."/>
            <person name="Jiang F."/>
            <person name="Liu L.J."/>
        </authorList>
    </citation>
    <scope>NUCLEOTIDE SEQUENCE</scope>
    <source>
        <strain evidence="9">JR1</strain>
    </source>
</reference>
<name>A0A941F2B5_9BACT</name>
<dbReference type="Pfam" id="PF01545">
    <property type="entry name" value="Cation_efflux"/>
    <property type="match status" value="1"/>
</dbReference>
<evidence type="ECO:0000256" key="5">
    <source>
        <dbReference type="ARBA" id="ARBA00023065"/>
    </source>
</evidence>
<evidence type="ECO:0000259" key="8">
    <source>
        <dbReference type="Pfam" id="PF01545"/>
    </source>
</evidence>
<dbReference type="PANTHER" id="PTHR45755">
    <property type="match status" value="1"/>
</dbReference>
<dbReference type="PANTHER" id="PTHR45755:SF4">
    <property type="entry name" value="ZINC TRANSPORTER 7"/>
    <property type="match status" value="1"/>
</dbReference>
<dbReference type="Proteomes" id="UP000679220">
    <property type="component" value="Unassembled WGS sequence"/>
</dbReference>
<comment type="subcellular location">
    <subcellularLocation>
        <location evidence="1">Membrane</location>
        <topology evidence="1">Multi-pass membrane protein</topology>
    </subcellularLocation>
</comment>
<dbReference type="EMBL" id="JAGTAR010000009">
    <property type="protein sequence ID" value="MBR8535488.1"/>
    <property type="molecule type" value="Genomic_DNA"/>
</dbReference>
<dbReference type="NCBIfam" id="TIGR01297">
    <property type="entry name" value="CDF"/>
    <property type="match status" value="1"/>
</dbReference>
<feature type="transmembrane region" description="Helical" evidence="7">
    <location>
        <begin position="172"/>
        <end position="192"/>
    </location>
</feature>
<evidence type="ECO:0000256" key="7">
    <source>
        <dbReference type="SAM" id="Phobius"/>
    </source>
</evidence>
<comment type="caution">
    <text evidence="9">The sequence shown here is derived from an EMBL/GenBank/DDBJ whole genome shotgun (WGS) entry which is preliminary data.</text>
</comment>
<feature type="transmembrane region" description="Helical" evidence="7">
    <location>
        <begin position="109"/>
        <end position="133"/>
    </location>
</feature>
<proteinExistence type="predicted"/>
<dbReference type="InterPro" id="IPR027469">
    <property type="entry name" value="Cation_efflux_TMD_sf"/>
</dbReference>
<keyword evidence="5" id="KW-0406">Ion transport</keyword>
<evidence type="ECO:0000256" key="6">
    <source>
        <dbReference type="ARBA" id="ARBA00023136"/>
    </source>
</evidence>
<evidence type="ECO:0000256" key="1">
    <source>
        <dbReference type="ARBA" id="ARBA00004141"/>
    </source>
</evidence>
<feature type="transmembrane region" description="Helical" evidence="7">
    <location>
        <begin position="76"/>
        <end position="97"/>
    </location>
</feature>
<keyword evidence="6 7" id="KW-0472">Membrane</keyword>
<feature type="transmembrane region" description="Helical" evidence="7">
    <location>
        <begin position="145"/>
        <end position="166"/>
    </location>
</feature>
<keyword evidence="2" id="KW-0813">Transport</keyword>
<dbReference type="InterPro" id="IPR058533">
    <property type="entry name" value="Cation_efflux_TM"/>
</dbReference>
<keyword evidence="3 7" id="KW-0812">Transmembrane</keyword>
<sequence>MEKHHHEKKTLWVVLLTAVTMVVEIIYGIITNSMALLADGIHMGSHVLAIGLSWLAYVLVRRLSASGTFKGESKKILSLSGYSSGLMLLIFALVIMVEAIERIFHPTDIVYKEAILVAIIGLFVNIASAFLLHHDHEHSDHNIRAAYLHVIADALTSLTAIIGLTAAMKWDIPFIDTVAAIISSLVIIKWSVGLLKDSGAALLDLPGSHEHHHHH</sequence>
<dbReference type="GO" id="GO:0006882">
    <property type="term" value="P:intracellular zinc ion homeostasis"/>
    <property type="evidence" value="ECO:0007669"/>
    <property type="project" value="InterPro"/>
</dbReference>
<dbReference type="Gene3D" id="1.20.1510.10">
    <property type="entry name" value="Cation efflux protein transmembrane domain"/>
    <property type="match status" value="1"/>
</dbReference>
<reference evidence="9" key="2">
    <citation type="submission" date="2021-04" db="EMBL/GenBank/DDBJ databases">
        <authorList>
            <person name="Zhang T."/>
            <person name="Zhang Y."/>
            <person name="Lu D."/>
            <person name="Zuo D."/>
            <person name="Du Z."/>
        </authorList>
    </citation>
    <scope>NUCLEOTIDE SEQUENCE</scope>
    <source>
        <strain evidence="9">JR1</strain>
    </source>
</reference>
<accession>A0A941F2B5</accession>
<dbReference type="GO" id="GO:0005385">
    <property type="term" value="F:zinc ion transmembrane transporter activity"/>
    <property type="evidence" value="ECO:0007669"/>
    <property type="project" value="InterPro"/>
</dbReference>